<dbReference type="PANTHER" id="PTHR22028">
    <property type="entry name" value="SFI1 SPINDLE BODY DOMAIN-CONTAINING PROTEIN-RELATED"/>
    <property type="match status" value="1"/>
</dbReference>
<protein>
    <recommendedName>
        <fullName evidence="5">Sfi1 spindle body domain-containing protein</fullName>
    </recommendedName>
</protein>
<evidence type="ECO:0000256" key="2">
    <source>
        <dbReference type="SAM" id="MobiDB-lite"/>
    </source>
</evidence>
<dbReference type="Proteomes" id="UP001632037">
    <property type="component" value="Unassembled WGS sequence"/>
</dbReference>
<comment type="caution">
    <text evidence="3">The sequence shown here is derived from an EMBL/GenBank/DDBJ whole genome shotgun (WGS) entry which is preliminary data.</text>
</comment>
<feature type="region of interest" description="Disordered" evidence="2">
    <location>
        <begin position="104"/>
        <end position="137"/>
    </location>
</feature>
<organism evidence="3 4">
    <name type="scientific">Phytophthora oleae</name>
    <dbReference type="NCBI Taxonomy" id="2107226"/>
    <lineage>
        <taxon>Eukaryota</taxon>
        <taxon>Sar</taxon>
        <taxon>Stramenopiles</taxon>
        <taxon>Oomycota</taxon>
        <taxon>Peronosporomycetes</taxon>
        <taxon>Peronosporales</taxon>
        <taxon>Peronosporaceae</taxon>
        <taxon>Phytophthora</taxon>
    </lineage>
</organism>
<dbReference type="EMBL" id="JBIMZQ010000005">
    <property type="protein sequence ID" value="KAL3671491.1"/>
    <property type="molecule type" value="Genomic_DNA"/>
</dbReference>
<proteinExistence type="predicted"/>
<sequence>MREFQPIPNQNDQMASAEGATGDDCLEPPSAPSSPQLLLAVHQDRHKQFLRVFKAWKRHAQVQCVRRKRVAAACRVGAVFYQRIFWEKWRYFVAQKRQEATAAAKDAVNGTEHVRDSGEGNALGPGSEDGEEDQASTRKRRLCKRRDLALQQQSSDAVVVRIRSLHAIRRWRGFIRLKKDHEVLQLRAYFFLYYWLLKRSLSQLGRHALLKKKERMLTIKIGKANQQRLMVQAMQQWRLRLRLHQTLRLWRSFVRRRRHEALLYRPIAEALTRTTHRRLLRVTFDIWEKQHDRNQGRKALVHLLDRHLYQKICERAWKIWKTTVHQLVQLERFTQGYQERRLRRIWDVWSTRMREKQLQEQQRRRAVRHHYVSLLRKGFSGFQVGLAQRRLALDRVENMQDAADLRTMTLAFSRWDHFTSERKLQAHKSERAEQYYETQLLKRAWSKGFRCFNTKALSKKKMLATAQEHNYLRTVRQSFQMWKALWRAERSRDQALEKTLGDFLVVKEQAIKANVFESWSEFARARAAKRVVNAQVRGQAQQRTLQTSFSRWVTYVSVLRWQQITKARAEQHYKSVLWRKCFERWHYNVALRQRFRKKVRVALVHWKLTLERKAFDGWKQYLDFKRTKQQRIHKALEFRHEQFVRDGLRHWMTAALHLQEQREQQVARTQASNTAHVWRRVAAIARHWRYLVVQRRTIRNEVHASRRSGRGPRPVQEDLSWQLKHVAPPLSNGKKFRKAFLDNAGGSNWTDKRSPLSEFVLIPRNRPQPRRPVEVLLFSQAETENLPRPNENANMNEAMRCGFEFPAERFTPLSPPSVEPPSSPQKKPSFNTRIHTRVRCKRPEVTTSVLQLREDADPLLSNTTAQQLDKLERQIVALTQRKREWEVSQQQLEVLRERVEINPQLALKLREMEGQHADRMKQWLHTKERIRSLATEIQQLRSALRR</sequence>
<dbReference type="AlphaFoldDB" id="A0ABD3FYU5"/>
<feature type="region of interest" description="Disordered" evidence="2">
    <location>
        <begin position="810"/>
        <end position="830"/>
    </location>
</feature>
<evidence type="ECO:0000313" key="4">
    <source>
        <dbReference type="Proteomes" id="UP001632037"/>
    </source>
</evidence>
<reference evidence="3 4" key="1">
    <citation type="submission" date="2024-09" db="EMBL/GenBank/DDBJ databases">
        <title>Genome sequencing and assembly of Phytophthora oleae, isolate VK10A, causative agent of rot of olive drupes.</title>
        <authorList>
            <person name="Conti Taguali S."/>
            <person name="Riolo M."/>
            <person name="La Spada F."/>
            <person name="Cacciola S.O."/>
            <person name="Dionisio G."/>
        </authorList>
    </citation>
    <scope>NUCLEOTIDE SEQUENCE [LARGE SCALE GENOMIC DNA]</scope>
    <source>
        <strain evidence="3 4">VK10A</strain>
    </source>
</reference>
<gene>
    <name evidence="3" type="ORF">V7S43_003413</name>
</gene>
<evidence type="ECO:0000256" key="1">
    <source>
        <dbReference type="SAM" id="Coils"/>
    </source>
</evidence>
<feature type="coiled-coil region" evidence="1">
    <location>
        <begin position="861"/>
        <end position="888"/>
    </location>
</feature>
<name>A0ABD3FYU5_9STRA</name>
<keyword evidence="4" id="KW-1185">Reference proteome</keyword>
<dbReference type="InterPro" id="IPR052270">
    <property type="entry name" value="CACF_protein"/>
</dbReference>
<feature type="region of interest" description="Disordered" evidence="2">
    <location>
        <begin position="1"/>
        <end position="34"/>
    </location>
</feature>
<feature type="compositionally biased region" description="Pro residues" evidence="2">
    <location>
        <begin position="813"/>
        <end position="823"/>
    </location>
</feature>
<dbReference type="PANTHER" id="PTHR22028:SF4">
    <property type="entry name" value="PROTEIN SFI1 HOMOLOG"/>
    <property type="match status" value="1"/>
</dbReference>
<keyword evidence="1" id="KW-0175">Coiled coil</keyword>
<evidence type="ECO:0008006" key="5">
    <source>
        <dbReference type="Google" id="ProtNLM"/>
    </source>
</evidence>
<evidence type="ECO:0000313" key="3">
    <source>
        <dbReference type="EMBL" id="KAL3671491.1"/>
    </source>
</evidence>
<accession>A0ABD3FYU5</accession>